<dbReference type="AlphaFoldDB" id="A0A2A2K8F7"/>
<keyword evidence="3" id="KW-1185">Reference proteome</keyword>
<sequence length="298" mass="31155">MTGWRITDGPGRPGAACAAPMLVLFLGRLDAGNAHEELLERAGIVRLGDIDHFMGVETAQAARLHHCLGLIAGQHTVEVEGYAQIVAVVTDGLHHPHSGVRVVLRQQHHLHQRVLWITAQVEHGAGSDTDDQAIIQFEGHGAFLVWQHRANADTVAQAHIGLAPAAAAEVLAEGTGPGQQGMFAEFSDPVRVVIAGIMVDGLLNAAVHAQIALLVTEDTEQGHLQGALAGLLVDGAEGTWAGEWPGAAGEQAVQARTGREPMRGPTGRLPGLASKPAPAGADLSPRGLDSAYLPRALL</sequence>
<evidence type="ECO:0000313" key="3">
    <source>
        <dbReference type="Proteomes" id="UP000218231"/>
    </source>
</evidence>
<feature type="region of interest" description="Disordered" evidence="1">
    <location>
        <begin position="255"/>
        <end position="286"/>
    </location>
</feature>
<reference evidence="2 3" key="1">
    <citation type="journal article" date="2017" name="Curr. Biol.">
        <title>Genome architecture and evolution of a unichromosomal asexual nematode.</title>
        <authorList>
            <person name="Fradin H."/>
            <person name="Zegar C."/>
            <person name="Gutwein M."/>
            <person name="Lucas J."/>
            <person name="Kovtun M."/>
            <person name="Corcoran D."/>
            <person name="Baugh L.R."/>
            <person name="Kiontke K."/>
            <person name="Gunsalus K."/>
            <person name="Fitch D.H."/>
            <person name="Piano F."/>
        </authorList>
    </citation>
    <scope>NUCLEOTIDE SEQUENCE [LARGE SCALE GENOMIC DNA]</scope>
    <source>
        <strain evidence="2">PF1309</strain>
    </source>
</reference>
<evidence type="ECO:0000256" key="1">
    <source>
        <dbReference type="SAM" id="MobiDB-lite"/>
    </source>
</evidence>
<name>A0A2A2K8F7_9BILA</name>
<dbReference type="Proteomes" id="UP000218231">
    <property type="component" value="Unassembled WGS sequence"/>
</dbReference>
<proteinExistence type="predicted"/>
<evidence type="ECO:0000313" key="2">
    <source>
        <dbReference type="EMBL" id="PAV70257.1"/>
    </source>
</evidence>
<comment type="caution">
    <text evidence="2">The sequence shown here is derived from an EMBL/GenBank/DDBJ whole genome shotgun (WGS) entry which is preliminary data.</text>
</comment>
<accession>A0A2A2K8F7</accession>
<protein>
    <submittedName>
        <fullName evidence="2">Uncharacterized protein</fullName>
    </submittedName>
</protein>
<dbReference type="EMBL" id="LIAE01009315">
    <property type="protein sequence ID" value="PAV70257.1"/>
    <property type="molecule type" value="Genomic_DNA"/>
</dbReference>
<organism evidence="2 3">
    <name type="scientific">Diploscapter pachys</name>
    <dbReference type="NCBI Taxonomy" id="2018661"/>
    <lineage>
        <taxon>Eukaryota</taxon>
        <taxon>Metazoa</taxon>
        <taxon>Ecdysozoa</taxon>
        <taxon>Nematoda</taxon>
        <taxon>Chromadorea</taxon>
        <taxon>Rhabditida</taxon>
        <taxon>Rhabditina</taxon>
        <taxon>Rhabditomorpha</taxon>
        <taxon>Rhabditoidea</taxon>
        <taxon>Rhabditidae</taxon>
        <taxon>Diploscapter</taxon>
    </lineage>
</organism>
<gene>
    <name evidence="2" type="ORF">WR25_23503</name>
</gene>